<protein>
    <submittedName>
        <fullName evidence="2">Uncharacterized protein</fullName>
    </submittedName>
</protein>
<keyword evidence="1" id="KW-0175">Coiled coil</keyword>
<name>A0A0D2M7A9_9CHLO</name>
<feature type="coiled-coil region" evidence="1">
    <location>
        <begin position="16"/>
        <end position="64"/>
    </location>
</feature>
<dbReference type="KEGG" id="mng:MNEG_16594"/>
<evidence type="ECO:0000256" key="1">
    <source>
        <dbReference type="SAM" id="Coils"/>
    </source>
</evidence>
<feature type="non-terminal residue" evidence="2">
    <location>
        <position position="66"/>
    </location>
</feature>
<proteinExistence type="predicted"/>
<reference evidence="2 3" key="1">
    <citation type="journal article" date="2013" name="BMC Genomics">
        <title>Reconstruction of the lipid metabolism for the microalga Monoraphidium neglectum from its genome sequence reveals characteristics suitable for biofuel production.</title>
        <authorList>
            <person name="Bogen C."/>
            <person name="Al-Dilaimi A."/>
            <person name="Albersmeier A."/>
            <person name="Wichmann J."/>
            <person name="Grundmann M."/>
            <person name="Rupp O."/>
            <person name="Lauersen K.J."/>
            <person name="Blifernez-Klassen O."/>
            <person name="Kalinowski J."/>
            <person name="Goesmann A."/>
            <person name="Mussgnug J.H."/>
            <person name="Kruse O."/>
        </authorList>
    </citation>
    <scope>NUCLEOTIDE SEQUENCE [LARGE SCALE GENOMIC DNA]</scope>
    <source>
        <strain evidence="2 3">SAG 48.87</strain>
    </source>
</reference>
<evidence type="ECO:0000313" key="3">
    <source>
        <dbReference type="Proteomes" id="UP000054498"/>
    </source>
</evidence>
<organism evidence="2 3">
    <name type="scientific">Monoraphidium neglectum</name>
    <dbReference type="NCBI Taxonomy" id="145388"/>
    <lineage>
        <taxon>Eukaryota</taxon>
        <taxon>Viridiplantae</taxon>
        <taxon>Chlorophyta</taxon>
        <taxon>core chlorophytes</taxon>
        <taxon>Chlorophyceae</taxon>
        <taxon>CS clade</taxon>
        <taxon>Sphaeropleales</taxon>
        <taxon>Selenastraceae</taxon>
        <taxon>Monoraphidium</taxon>
    </lineage>
</organism>
<dbReference type="AlphaFoldDB" id="A0A0D2M7A9"/>
<dbReference type="OrthoDB" id="539851at2759"/>
<sequence length="66" mass="7496">YQQQGDRLQVENFKLSDELEASKLNLRDINEFLTNELKARTAANAALDERVAQMAAQLEAARKDCE</sequence>
<feature type="non-terminal residue" evidence="2">
    <location>
        <position position="1"/>
    </location>
</feature>
<accession>A0A0D2M7A9</accession>
<dbReference type="GeneID" id="25734369"/>
<dbReference type="EMBL" id="KK106762">
    <property type="protein sequence ID" value="KIY91370.1"/>
    <property type="molecule type" value="Genomic_DNA"/>
</dbReference>
<evidence type="ECO:0000313" key="2">
    <source>
        <dbReference type="EMBL" id="KIY91370.1"/>
    </source>
</evidence>
<gene>
    <name evidence="2" type="ORF">MNEG_16594</name>
</gene>
<dbReference type="RefSeq" id="XP_013890390.1">
    <property type="nucleotide sequence ID" value="XM_014034936.1"/>
</dbReference>
<dbReference type="Proteomes" id="UP000054498">
    <property type="component" value="Unassembled WGS sequence"/>
</dbReference>
<keyword evidence="3" id="KW-1185">Reference proteome</keyword>